<protein>
    <submittedName>
        <fullName evidence="1">Uncharacterized protein</fullName>
    </submittedName>
</protein>
<organism evidence="1 2">
    <name type="scientific">Pseudomonas phage PPpW-4</name>
    <dbReference type="NCBI Taxonomy" id="1279083"/>
    <lineage>
        <taxon>Viruses</taxon>
        <taxon>Duplodnaviria</taxon>
        <taxon>Heunggongvirae</taxon>
        <taxon>Uroviricota</taxon>
        <taxon>Caudoviricetes</taxon>
        <taxon>Autographivirales</taxon>
        <taxon>Autotranscriptaviridae</taxon>
        <taxon>Studiervirinae</taxon>
        <taxon>Phutvirus</taxon>
        <taxon>Phutvirus PPpW4</taxon>
    </lineage>
</organism>
<proteinExistence type="predicted"/>
<name>V5YUT8_9CAUD</name>
<dbReference type="GeneID" id="17824996"/>
<dbReference type="EMBL" id="AB775549">
    <property type="protein sequence ID" value="BAO20671.1"/>
    <property type="molecule type" value="Genomic_DNA"/>
</dbReference>
<reference evidence="1 2" key="1">
    <citation type="journal article" date="2015" name="J Appl Environ Microbiol">
        <title>Complete Genome Sequence Analysis of Two Pseudomonas plecoglossicida Phages, Potential Therapeutic Agents.</title>
        <authorList>
            <person name="Kawato Y."/>
            <person name="Yasuike M."/>
            <person name="Nakamura Y."/>
            <person name="Shigenobu Y."/>
            <person name="Fujiwara A."/>
            <person name="Sano M."/>
            <person name="Nakai T."/>
        </authorList>
    </citation>
    <scope>NUCLEOTIDE SEQUENCE [LARGE SCALE GENOMIC DNA]</scope>
</reference>
<keyword evidence="2" id="KW-1185">Reference proteome</keyword>
<dbReference type="KEGG" id="vg:17824996"/>
<evidence type="ECO:0000313" key="1">
    <source>
        <dbReference type="EMBL" id="BAO20671.1"/>
    </source>
</evidence>
<dbReference type="Proteomes" id="UP000203191">
    <property type="component" value="Segment"/>
</dbReference>
<dbReference type="RefSeq" id="YP_008873131.1">
    <property type="nucleotide sequence ID" value="NC_023005.1"/>
</dbReference>
<evidence type="ECO:0000313" key="2">
    <source>
        <dbReference type="Proteomes" id="UP000203191"/>
    </source>
</evidence>
<sequence>MLGYTVHQEELLMSDLQRLRDRYPANAYRVVQHVDFTPAVPAKLTPR</sequence>
<accession>V5YUT8</accession>